<proteinExistence type="predicted"/>
<organism evidence="2 3">
    <name type="scientific">Vigna unguiculata</name>
    <name type="common">Cowpea</name>
    <dbReference type="NCBI Taxonomy" id="3917"/>
    <lineage>
        <taxon>Eukaryota</taxon>
        <taxon>Viridiplantae</taxon>
        <taxon>Streptophyta</taxon>
        <taxon>Embryophyta</taxon>
        <taxon>Tracheophyta</taxon>
        <taxon>Spermatophyta</taxon>
        <taxon>Magnoliopsida</taxon>
        <taxon>eudicotyledons</taxon>
        <taxon>Gunneridae</taxon>
        <taxon>Pentapetalae</taxon>
        <taxon>rosids</taxon>
        <taxon>fabids</taxon>
        <taxon>Fabales</taxon>
        <taxon>Fabaceae</taxon>
        <taxon>Papilionoideae</taxon>
        <taxon>50 kb inversion clade</taxon>
        <taxon>NPAAA clade</taxon>
        <taxon>indigoferoid/millettioid clade</taxon>
        <taxon>Phaseoleae</taxon>
        <taxon>Vigna</taxon>
    </lineage>
</organism>
<dbReference type="EMBL" id="CP039346">
    <property type="protein sequence ID" value="QCD80475.1"/>
    <property type="molecule type" value="Genomic_DNA"/>
</dbReference>
<dbReference type="Pfam" id="PF25397">
    <property type="entry name" value="DUF7887"/>
    <property type="match status" value="1"/>
</dbReference>
<protein>
    <recommendedName>
        <fullName evidence="1">DUF7887 domain-containing protein</fullName>
    </recommendedName>
</protein>
<dbReference type="PANTHER" id="PTHR38389">
    <property type="entry name" value="DNA-DIRECTED RNA POLYMERASE SUBUNIT BETA"/>
    <property type="match status" value="1"/>
</dbReference>
<name>A0A4D6KVR3_VIGUN</name>
<reference evidence="2 3" key="1">
    <citation type="submission" date="2019-04" db="EMBL/GenBank/DDBJ databases">
        <title>An improved genome assembly and genetic linkage map for asparagus bean, Vigna unguiculata ssp. sesquipedialis.</title>
        <authorList>
            <person name="Xia Q."/>
            <person name="Zhang R."/>
            <person name="Dong Y."/>
        </authorList>
    </citation>
    <scope>NUCLEOTIDE SEQUENCE [LARGE SCALE GENOMIC DNA]</scope>
    <source>
        <tissue evidence="2">Leaf</tissue>
    </source>
</reference>
<dbReference type="InterPro" id="IPR057209">
    <property type="entry name" value="DUF7887"/>
</dbReference>
<dbReference type="PANTHER" id="PTHR38389:SF1">
    <property type="entry name" value="DNA-DIRECTED RNA POLYMERASE SUBUNIT BETA"/>
    <property type="match status" value="1"/>
</dbReference>
<dbReference type="AlphaFoldDB" id="A0A4D6KVR3"/>
<sequence>MVGTGMRCGVLGLNYCVPVRKFGRRFGTTLARRKDFEENDKIQQRPFSPLKISKSIIARAAIGVFGLGFIDAGYSGDWSRIGVITSQSEELLKIQKC</sequence>
<keyword evidence="3" id="KW-1185">Reference proteome</keyword>
<evidence type="ECO:0000313" key="2">
    <source>
        <dbReference type="EMBL" id="QCD80475.1"/>
    </source>
</evidence>
<evidence type="ECO:0000313" key="3">
    <source>
        <dbReference type="Proteomes" id="UP000501690"/>
    </source>
</evidence>
<accession>A0A4D6KVR3</accession>
<feature type="domain" description="DUF7887" evidence="1">
    <location>
        <begin position="52"/>
        <end position="94"/>
    </location>
</feature>
<evidence type="ECO:0000259" key="1">
    <source>
        <dbReference type="Pfam" id="PF25397"/>
    </source>
</evidence>
<dbReference type="Proteomes" id="UP000501690">
    <property type="component" value="Linkage Group LG2"/>
</dbReference>
<gene>
    <name evidence="2" type="ORF">DEO72_LG2g796</name>
</gene>